<protein>
    <submittedName>
        <fullName evidence="9">Membrane protein YeiH</fullName>
    </submittedName>
</protein>
<evidence type="ECO:0000256" key="4">
    <source>
        <dbReference type="ARBA" id="ARBA00022692"/>
    </source>
</evidence>
<organism evidence="9 10">
    <name type="scientific">Leucobacter exalbidus</name>
    <dbReference type="NCBI Taxonomy" id="662960"/>
    <lineage>
        <taxon>Bacteria</taxon>
        <taxon>Bacillati</taxon>
        <taxon>Actinomycetota</taxon>
        <taxon>Actinomycetes</taxon>
        <taxon>Micrococcales</taxon>
        <taxon>Microbacteriaceae</taxon>
        <taxon>Leucobacter</taxon>
    </lineage>
</organism>
<keyword evidence="3" id="KW-1003">Cell membrane</keyword>
<proteinExistence type="inferred from homology"/>
<feature type="domain" description="Glycine transporter" evidence="8">
    <location>
        <begin position="12"/>
        <end position="85"/>
    </location>
</feature>
<comment type="subcellular location">
    <subcellularLocation>
        <location evidence="1">Cell membrane</location>
        <topology evidence="1">Multi-pass membrane protein</topology>
    </subcellularLocation>
</comment>
<dbReference type="EMBL" id="JAFIDA010000001">
    <property type="protein sequence ID" value="MBP1324923.1"/>
    <property type="molecule type" value="Genomic_DNA"/>
</dbReference>
<dbReference type="PANTHER" id="PTHR30506">
    <property type="entry name" value="INNER MEMBRANE PROTEIN"/>
    <property type="match status" value="1"/>
</dbReference>
<feature type="transmembrane region" description="Helical" evidence="7">
    <location>
        <begin position="36"/>
        <end position="56"/>
    </location>
</feature>
<evidence type="ECO:0000256" key="1">
    <source>
        <dbReference type="ARBA" id="ARBA00004651"/>
    </source>
</evidence>
<evidence type="ECO:0000256" key="5">
    <source>
        <dbReference type="ARBA" id="ARBA00022989"/>
    </source>
</evidence>
<feature type="transmembrane region" description="Helical" evidence="7">
    <location>
        <begin position="12"/>
        <end position="29"/>
    </location>
</feature>
<dbReference type="RefSeq" id="WP_209704029.1">
    <property type="nucleotide sequence ID" value="NZ_JAFIDA010000001.1"/>
</dbReference>
<evidence type="ECO:0000256" key="2">
    <source>
        <dbReference type="ARBA" id="ARBA00008193"/>
    </source>
</evidence>
<dbReference type="Proteomes" id="UP000675163">
    <property type="component" value="Unassembled WGS sequence"/>
</dbReference>
<accession>A0A940PKW2</accession>
<keyword evidence="6 7" id="KW-0472">Membrane</keyword>
<dbReference type="InterPro" id="IPR005115">
    <property type="entry name" value="Gly_transporter"/>
</dbReference>
<dbReference type="GO" id="GO:0005886">
    <property type="term" value="C:plasma membrane"/>
    <property type="evidence" value="ECO:0007669"/>
    <property type="project" value="UniProtKB-SubCell"/>
</dbReference>
<feature type="transmembrane region" description="Helical" evidence="7">
    <location>
        <begin position="176"/>
        <end position="193"/>
    </location>
</feature>
<evidence type="ECO:0000256" key="3">
    <source>
        <dbReference type="ARBA" id="ARBA00022475"/>
    </source>
</evidence>
<keyword evidence="4 7" id="KW-0812">Transmembrane</keyword>
<feature type="transmembrane region" description="Helical" evidence="7">
    <location>
        <begin position="96"/>
        <end position="114"/>
    </location>
</feature>
<sequence>MTELATSIFEAMWIAGILAFAISGALVGVRHNLDILGVLVVGVATGIGGGIIRDVILGVHPPVSFMVWPYWTTALVGSFVVFFIHPSLTKIRRFELVFDGFGLGIFSAYGAAIATEAGFDIMTCIFVGTIVSIGGGVIRDMLINDVPGVLTRDMYAVSAILGASVATVITRLTGDMLIASIIGGILAIALRLTSHARGWNLPKPRKVTA</sequence>
<feature type="transmembrane region" description="Helical" evidence="7">
    <location>
        <begin position="120"/>
        <end position="142"/>
    </location>
</feature>
<dbReference type="PANTHER" id="PTHR30506:SF3">
    <property type="entry name" value="UPF0126 INNER MEMBRANE PROTEIN YADS-RELATED"/>
    <property type="match status" value="1"/>
</dbReference>
<evidence type="ECO:0000256" key="7">
    <source>
        <dbReference type="SAM" id="Phobius"/>
    </source>
</evidence>
<gene>
    <name evidence="9" type="ORF">JOF28_000155</name>
</gene>
<feature type="domain" description="Glycine transporter" evidence="8">
    <location>
        <begin position="97"/>
        <end position="169"/>
    </location>
</feature>
<evidence type="ECO:0000313" key="10">
    <source>
        <dbReference type="Proteomes" id="UP000675163"/>
    </source>
</evidence>
<dbReference type="AlphaFoldDB" id="A0A940PKW2"/>
<feature type="transmembrane region" description="Helical" evidence="7">
    <location>
        <begin position="68"/>
        <end position="84"/>
    </location>
</feature>
<reference evidence="9" key="1">
    <citation type="submission" date="2021-02" db="EMBL/GenBank/DDBJ databases">
        <title>Sequencing the genomes of 1000 actinobacteria strains.</title>
        <authorList>
            <person name="Klenk H.-P."/>
        </authorList>
    </citation>
    <scope>NUCLEOTIDE SEQUENCE</scope>
    <source>
        <strain evidence="9">DSM 22850</strain>
    </source>
</reference>
<dbReference type="Pfam" id="PF03458">
    <property type="entry name" value="Gly_transporter"/>
    <property type="match status" value="2"/>
</dbReference>
<evidence type="ECO:0000313" key="9">
    <source>
        <dbReference type="EMBL" id="MBP1324923.1"/>
    </source>
</evidence>
<name>A0A940PKW2_9MICO</name>
<keyword evidence="10" id="KW-1185">Reference proteome</keyword>
<evidence type="ECO:0000259" key="8">
    <source>
        <dbReference type="Pfam" id="PF03458"/>
    </source>
</evidence>
<comment type="caution">
    <text evidence="9">The sequence shown here is derived from an EMBL/GenBank/DDBJ whole genome shotgun (WGS) entry which is preliminary data.</text>
</comment>
<comment type="similarity">
    <text evidence="2">Belongs to the UPF0126 family.</text>
</comment>
<keyword evidence="5 7" id="KW-1133">Transmembrane helix</keyword>
<feature type="transmembrane region" description="Helical" evidence="7">
    <location>
        <begin position="154"/>
        <end position="170"/>
    </location>
</feature>
<evidence type="ECO:0000256" key="6">
    <source>
        <dbReference type="ARBA" id="ARBA00023136"/>
    </source>
</evidence>